<keyword evidence="2" id="KW-1185">Reference proteome</keyword>
<evidence type="ECO:0000313" key="1">
    <source>
        <dbReference type="EMBL" id="KAJ2898586.1"/>
    </source>
</evidence>
<sequence length="451" mass="46620">MEGMSARDIFNGAFRQPPVKELDVSKQPARAGRVSVTGVSRIRPSFLDRLLQPTFSAQTVGQVAAEAREAGGRLQALGIAKQVAVELDTLSDGTLDVRLRCVDGGRLSLRTGVDVGGASEGGTVSVVARLPNLWGAGEWAEAEWARGTRTAAAARAVLGIPLDGVGRAAEASLAQAEVDHRPYSGHVELRRLARMAVKAQQGPVSHEVAYALAWREVRGLGAAASPSLRALAGHSVKSSVTYEVALDSRDSHTVPTAGSLLRATAELAGLGGDVRLARVQAEAQASRPLAAGCVLSAGVQAGALASLDARGGGGGRVPPISDRFFVGGAHSVRGFEYRGIGPRDGADALGGDVFYAVGLSVLTPPLLRSTDALRGHVWANAGQCALLLGGGKGSRTEFARFLASPSAAIGVGLVYRHSMVRAEVSWCVPVSATTGDRLSAGLQFGLGFQFL</sequence>
<comment type="caution">
    <text evidence="1">The sequence shown here is derived from an EMBL/GenBank/DDBJ whole genome shotgun (WGS) entry which is preliminary data.</text>
</comment>
<name>A0ACC1M8B2_9FUNG</name>
<reference evidence="1" key="1">
    <citation type="submission" date="2022-07" db="EMBL/GenBank/DDBJ databases">
        <title>Phylogenomic reconstructions and comparative analyses of Kickxellomycotina fungi.</title>
        <authorList>
            <person name="Reynolds N.K."/>
            <person name="Stajich J.E."/>
            <person name="Barry K."/>
            <person name="Grigoriev I.V."/>
            <person name="Crous P."/>
            <person name="Smith M.E."/>
        </authorList>
    </citation>
    <scope>NUCLEOTIDE SEQUENCE</scope>
    <source>
        <strain evidence="1">CBS 190363</strain>
    </source>
</reference>
<gene>
    <name evidence="1" type="ORF">IWW38_001329</name>
</gene>
<dbReference type="EMBL" id="JANBVB010000056">
    <property type="protein sequence ID" value="KAJ2898586.1"/>
    <property type="molecule type" value="Genomic_DNA"/>
</dbReference>
<proteinExistence type="predicted"/>
<protein>
    <submittedName>
        <fullName evidence="1">Uncharacterized protein</fullName>
    </submittedName>
</protein>
<organism evidence="1 2">
    <name type="scientific">Coemansia aciculifera</name>
    <dbReference type="NCBI Taxonomy" id="417176"/>
    <lineage>
        <taxon>Eukaryota</taxon>
        <taxon>Fungi</taxon>
        <taxon>Fungi incertae sedis</taxon>
        <taxon>Zoopagomycota</taxon>
        <taxon>Kickxellomycotina</taxon>
        <taxon>Kickxellomycetes</taxon>
        <taxon>Kickxellales</taxon>
        <taxon>Kickxellaceae</taxon>
        <taxon>Coemansia</taxon>
    </lineage>
</organism>
<accession>A0ACC1M8B2</accession>
<evidence type="ECO:0000313" key="2">
    <source>
        <dbReference type="Proteomes" id="UP001139981"/>
    </source>
</evidence>
<dbReference type="Proteomes" id="UP001139981">
    <property type="component" value="Unassembled WGS sequence"/>
</dbReference>